<reference evidence="2" key="1">
    <citation type="submission" date="2023-05" db="EMBL/GenBank/DDBJ databases">
        <title>Genome and transcriptome analyses reveal genes involved in the formation of fine ridges on petal epidermal cells in Hibiscus trionum.</title>
        <authorList>
            <person name="Koshimizu S."/>
            <person name="Masuda S."/>
            <person name="Ishii T."/>
            <person name="Shirasu K."/>
            <person name="Hoshino A."/>
            <person name="Arita M."/>
        </authorList>
    </citation>
    <scope>NUCLEOTIDE SEQUENCE</scope>
    <source>
        <strain evidence="2">Hamamatsu line</strain>
    </source>
</reference>
<dbReference type="AlphaFoldDB" id="A0A9W7H584"/>
<evidence type="ECO:0000313" key="3">
    <source>
        <dbReference type="Proteomes" id="UP001165190"/>
    </source>
</evidence>
<dbReference type="InterPro" id="IPR026960">
    <property type="entry name" value="RVT-Znf"/>
</dbReference>
<dbReference type="Gene3D" id="3.30.420.10">
    <property type="entry name" value="Ribonuclease H-like superfamily/Ribonuclease H"/>
    <property type="match status" value="1"/>
</dbReference>
<keyword evidence="3" id="KW-1185">Reference proteome</keyword>
<dbReference type="OrthoDB" id="1628043at2759"/>
<dbReference type="SUPFAM" id="SSF53098">
    <property type="entry name" value="Ribonuclease H-like"/>
    <property type="match status" value="1"/>
</dbReference>
<dbReference type="PROSITE" id="PS50879">
    <property type="entry name" value="RNASE_H_1"/>
    <property type="match status" value="1"/>
</dbReference>
<dbReference type="InterPro" id="IPR036397">
    <property type="entry name" value="RNaseH_sf"/>
</dbReference>
<dbReference type="GO" id="GO:0003676">
    <property type="term" value="F:nucleic acid binding"/>
    <property type="evidence" value="ECO:0007669"/>
    <property type="project" value="InterPro"/>
</dbReference>
<dbReference type="EMBL" id="BSYR01000008">
    <property type="protein sequence ID" value="GMI70241.1"/>
    <property type="molecule type" value="Genomic_DNA"/>
</dbReference>
<feature type="domain" description="RNase H type-1" evidence="1">
    <location>
        <begin position="386"/>
        <end position="518"/>
    </location>
</feature>
<gene>
    <name evidence="2" type="ORF">HRI_000693400</name>
</gene>
<sequence>MGIRNINIQNRSLLSKWIWKFVVEKDSLWKRVVVAKNNLDSRFLIPADSSGANSSWLWKGIVKSFYSNDEFGSSIRSSIRFQVGDGKTIIFWSDWWIGEGPLLSLFPRIHALSINKIGRVADFGTKQALGWTWKIELRRRLFDWEQDQWSDLMNLLNGTRNNNLVSDCLLWKNTGDGCFSARDCYNFLFPANVNSHFWKSFVWQGLAPPRVDFFIWQLCNNKIPVKQELSRRGIDSISDLNCPLCGPNVESVQHLFLSCNIAWTLWMRLASYWDLTWVIHEETEAVLVAWHAVKPSSTKEGMWNLVSSAIWCSIWLTRNEIVFNKVKLDFSNLLFVTKYRLAVWFLASNQEVQCSLDDLICNPAITSCLSEVRSTRLNGLAWSPPPPGFLKMNVDGAVSRVGGSGGIGGIIRNQQGEVLASFSEQCGSDIPIITEIEALVRGIKMFEELFAGNPFKLIIESDSKLMINWVHDVSSCPVVFKKPIQDVVEFCKANCCSLRHIHRVSNIAADSLAKAGIG</sequence>
<evidence type="ECO:0000313" key="2">
    <source>
        <dbReference type="EMBL" id="GMI70241.1"/>
    </source>
</evidence>
<dbReference type="GO" id="GO:0004523">
    <property type="term" value="F:RNA-DNA hybrid ribonuclease activity"/>
    <property type="evidence" value="ECO:0007669"/>
    <property type="project" value="InterPro"/>
</dbReference>
<dbReference type="Pfam" id="PF13966">
    <property type="entry name" value="zf-RVT"/>
    <property type="match status" value="1"/>
</dbReference>
<dbReference type="CDD" id="cd06222">
    <property type="entry name" value="RNase_H_like"/>
    <property type="match status" value="1"/>
</dbReference>
<accession>A0A9W7H584</accession>
<evidence type="ECO:0000259" key="1">
    <source>
        <dbReference type="PROSITE" id="PS50879"/>
    </source>
</evidence>
<proteinExistence type="predicted"/>
<dbReference type="InterPro" id="IPR044730">
    <property type="entry name" value="RNase_H-like_dom_plant"/>
</dbReference>
<dbReference type="Proteomes" id="UP001165190">
    <property type="component" value="Unassembled WGS sequence"/>
</dbReference>
<name>A0A9W7H584_HIBTR</name>
<dbReference type="PANTHER" id="PTHR47723:SF19">
    <property type="entry name" value="POLYNUCLEOTIDYL TRANSFERASE, RIBONUCLEASE H-LIKE SUPERFAMILY PROTEIN"/>
    <property type="match status" value="1"/>
</dbReference>
<organism evidence="2 3">
    <name type="scientific">Hibiscus trionum</name>
    <name type="common">Flower of an hour</name>
    <dbReference type="NCBI Taxonomy" id="183268"/>
    <lineage>
        <taxon>Eukaryota</taxon>
        <taxon>Viridiplantae</taxon>
        <taxon>Streptophyta</taxon>
        <taxon>Embryophyta</taxon>
        <taxon>Tracheophyta</taxon>
        <taxon>Spermatophyta</taxon>
        <taxon>Magnoliopsida</taxon>
        <taxon>eudicotyledons</taxon>
        <taxon>Gunneridae</taxon>
        <taxon>Pentapetalae</taxon>
        <taxon>rosids</taxon>
        <taxon>malvids</taxon>
        <taxon>Malvales</taxon>
        <taxon>Malvaceae</taxon>
        <taxon>Malvoideae</taxon>
        <taxon>Hibiscus</taxon>
    </lineage>
</organism>
<dbReference type="Pfam" id="PF13456">
    <property type="entry name" value="RVT_3"/>
    <property type="match status" value="1"/>
</dbReference>
<protein>
    <recommendedName>
        <fullName evidence="1">RNase H type-1 domain-containing protein</fullName>
    </recommendedName>
</protein>
<dbReference type="InterPro" id="IPR012337">
    <property type="entry name" value="RNaseH-like_sf"/>
</dbReference>
<dbReference type="PANTHER" id="PTHR47723">
    <property type="entry name" value="OS05G0353850 PROTEIN"/>
    <property type="match status" value="1"/>
</dbReference>
<dbReference type="InterPro" id="IPR002156">
    <property type="entry name" value="RNaseH_domain"/>
</dbReference>
<comment type="caution">
    <text evidence="2">The sequence shown here is derived from an EMBL/GenBank/DDBJ whole genome shotgun (WGS) entry which is preliminary data.</text>
</comment>
<dbReference type="InterPro" id="IPR053151">
    <property type="entry name" value="RNase_H-like"/>
</dbReference>